<dbReference type="AlphaFoldDB" id="A0A6C0IMT4"/>
<dbReference type="SUPFAM" id="SSF49899">
    <property type="entry name" value="Concanavalin A-like lectins/glucanases"/>
    <property type="match status" value="1"/>
</dbReference>
<feature type="transmembrane region" description="Helical" evidence="1">
    <location>
        <begin position="59"/>
        <end position="80"/>
    </location>
</feature>
<protein>
    <submittedName>
        <fullName evidence="2">Uncharacterized protein</fullName>
    </submittedName>
</protein>
<evidence type="ECO:0000256" key="1">
    <source>
        <dbReference type="SAM" id="Phobius"/>
    </source>
</evidence>
<dbReference type="Gene3D" id="2.60.120.200">
    <property type="match status" value="1"/>
</dbReference>
<sequence length="309" mass="34223">MNTQPIQQNIQSSSSNIEQGYNSMKSSLDNTINAFSQKVNENADASSSFLSSNTIIAKFAFIVLIIIVFVILLNLGIVFLSSLNGPSTSPYLVDGMINGGSSKIITQDPKDRNAVPINRSNNESSGLEFTYTIWLYIDEIGQTGGSTTPYRHIFNKGDNQYSDSGVALNNGPGLYLESNAANNSPENAKLLVVMDSYKGKNEIEIDDIPIKKWVCVAIRAQNTAIDVYVNGAIAQRKVLDEVPKQNYYNIYVGQNEGFKGQISNLRYHSNALNIFELKQILEKGPNLNADISTTGYYNYLSNLWYSTKY</sequence>
<name>A0A6C0IMT4_9ZZZZ</name>
<dbReference type="EMBL" id="MN740223">
    <property type="protein sequence ID" value="QHT94508.1"/>
    <property type="molecule type" value="Genomic_DNA"/>
</dbReference>
<evidence type="ECO:0000313" key="2">
    <source>
        <dbReference type="EMBL" id="QHT94508.1"/>
    </source>
</evidence>
<keyword evidence="1" id="KW-0812">Transmembrane</keyword>
<dbReference type="Pfam" id="PF13385">
    <property type="entry name" value="Laminin_G_3"/>
    <property type="match status" value="1"/>
</dbReference>
<accession>A0A6C0IMT4</accession>
<dbReference type="InterPro" id="IPR013320">
    <property type="entry name" value="ConA-like_dom_sf"/>
</dbReference>
<keyword evidence="1" id="KW-1133">Transmembrane helix</keyword>
<reference evidence="2" key="1">
    <citation type="journal article" date="2020" name="Nature">
        <title>Giant virus diversity and host interactions through global metagenomics.</title>
        <authorList>
            <person name="Schulz F."/>
            <person name="Roux S."/>
            <person name="Paez-Espino D."/>
            <person name="Jungbluth S."/>
            <person name="Walsh D.A."/>
            <person name="Denef V.J."/>
            <person name="McMahon K.D."/>
            <person name="Konstantinidis K.T."/>
            <person name="Eloe-Fadrosh E.A."/>
            <person name="Kyrpides N.C."/>
            <person name="Woyke T."/>
        </authorList>
    </citation>
    <scope>NUCLEOTIDE SEQUENCE</scope>
    <source>
        <strain evidence="2">GVMAG-M-3300024258-28</strain>
    </source>
</reference>
<organism evidence="2">
    <name type="scientific">viral metagenome</name>
    <dbReference type="NCBI Taxonomy" id="1070528"/>
    <lineage>
        <taxon>unclassified sequences</taxon>
        <taxon>metagenomes</taxon>
        <taxon>organismal metagenomes</taxon>
    </lineage>
</organism>
<proteinExistence type="predicted"/>
<keyword evidence="1" id="KW-0472">Membrane</keyword>